<organism evidence="2 3">
    <name type="scientific">Novymonas esmeraldas</name>
    <dbReference type="NCBI Taxonomy" id="1808958"/>
    <lineage>
        <taxon>Eukaryota</taxon>
        <taxon>Discoba</taxon>
        <taxon>Euglenozoa</taxon>
        <taxon>Kinetoplastea</taxon>
        <taxon>Metakinetoplastina</taxon>
        <taxon>Trypanosomatida</taxon>
        <taxon>Trypanosomatidae</taxon>
        <taxon>Novymonas</taxon>
    </lineage>
</organism>
<reference evidence="2 3" key="1">
    <citation type="journal article" date="2021" name="MBio">
        <title>A New Model Trypanosomatid, Novymonas esmeraldas: Genomic Perception of Its 'Candidatus Pandoraea novymonadis' Endosymbiont.</title>
        <authorList>
            <person name="Zakharova A."/>
            <person name="Saura A."/>
            <person name="Butenko A."/>
            <person name="Podesvova L."/>
            <person name="Warmusova S."/>
            <person name="Kostygov A.Y."/>
            <person name="Nenarokova A."/>
            <person name="Lukes J."/>
            <person name="Opperdoes F.R."/>
            <person name="Yurchenko V."/>
        </authorList>
    </citation>
    <scope>NUCLEOTIDE SEQUENCE [LARGE SCALE GENOMIC DNA]</scope>
    <source>
        <strain evidence="2 3">E262AT.01</strain>
    </source>
</reference>
<evidence type="ECO:0000313" key="2">
    <source>
        <dbReference type="EMBL" id="KAK7201632.1"/>
    </source>
</evidence>
<dbReference type="AlphaFoldDB" id="A0AAW0F4Y4"/>
<keyword evidence="3" id="KW-1185">Reference proteome</keyword>
<evidence type="ECO:0000256" key="1">
    <source>
        <dbReference type="SAM" id="SignalP"/>
    </source>
</evidence>
<name>A0AAW0F4Y4_9TRYP</name>
<dbReference type="EMBL" id="JAECZO010000018">
    <property type="protein sequence ID" value="KAK7201632.1"/>
    <property type="molecule type" value="Genomic_DNA"/>
</dbReference>
<sequence length="199" mass="20422">MRVSSSASRHVACVAAVLAAVLVALCTVTPAHAASTVGAFGRQYQAIMESAGQGFSMLYRDMTAPPVSYQWGCTTGASTTYSVAYASATAPYTPSVSATALTVTRAPTTSGVSYQLIGIACSYDATCGDMQSGSSISFTLQSNQIVMVAGTITSNGVVNFLPVAYYIIQPASACSSSNTANVTSAFSTGASPVWSQLWQ</sequence>
<accession>A0AAW0F4Y4</accession>
<gene>
    <name evidence="2" type="ORF">NESM_000227900</name>
</gene>
<dbReference type="Proteomes" id="UP001430356">
    <property type="component" value="Unassembled WGS sequence"/>
</dbReference>
<feature type="signal peptide" evidence="1">
    <location>
        <begin position="1"/>
        <end position="33"/>
    </location>
</feature>
<evidence type="ECO:0000313" key="3">
    <source>
        <dbReference type="Proteomes" id="UP001430356"/>
    </source>
</evidence>
<protein>
    <submittedName>
        <fullName evidence="2">Uncharacterized protein</fullName>
    </submittedName>
</protein>
<proteinExistence type="predicted"/>
<comment type="caution">
    <text evidence="2">The sequence shown here is derived from an EMBL/GenBank/DDBJ whole genome shotgun (WGS) entry which is preliminary data.</text>
</comment>
<feature type="chain" id="PRO_5043990392" evidence="1">
    <location>
        <begin position="34"/>
        <end position="199"/>
    </location>
</feature>
<keyword evidence="1" id="KW-0732">Signal</keyword>